<dbReference type="Gene3D" id="2.60.40.1180">
    <property type="entry name" value="Golgi alpha-mannosidase II"/>
    <property type="match status" value="1"/>
</dbReference>
<dbReference type="Pfam" id="PF00041">
    <property type="entry name" value="fn3"/>
    <property type="match status" value="1"/>
</dbReference>
<keyword evidence="3" id="KW-0378">Hydrolase</keyword>
<evidence type="ECO:0000256" key="3">
    <source>
        <dbReference type="ARBA" id="ARBA00023295"/>
    </source>
</evidence>
<dbReference type="InterPro" id="IPR012291">
    <property type="entry name" value="CBM2_carb-bd_dom_sf"/>
</dbReference>
<dbReference type="Gene3D" id="2.60.40.10">
    <property type="entry name" value="Immunoglobulins"/>
    <property type="match status" value="1"/>
</dbReference>
<sequence>MRVANRSARSRLGRAAAACAAALAAAFAATAPSAHAEASGPAVDVTVNAQEGLGTIPATAYGLNSAVWDAQMNTPAVAGLLGQAGVGVLRYPGGSYGDIYHWQTNTAPGGYVAPGTDFDAFMGTVKTIGAQPMLIADYGSGTPQEAADWVRYANITKGYGAKYWEIGNEIYGNGYYGSGWETDTHTDKSPTAYADNVVQYASAMKAVDPSIKIGAVLTLPGNWPDGVLAAGDAADWNRTVLSIAGSAVDFVIVHWYPGGQGAATMLAEPAQLTGELAQLRQEIDQYAGANAANLQVALTEINSNQYEDTQPDALFGADAYFTALEDGVFTADWWDTHNGATAVGTAPDGATDYGDYGILSSGGCVGTTCEPAMNTPFPTYFALSMLSKVGRPGDTLVRASTDQQLVAAHAVRQANGDLAVDLVNKDPDHTYTVNLHYTGYSPSTATPTVYSYADEGTAITSAAQGSSSTQTLPPYSIETVVLTPSGQNATALTAPGAPTVSAVTDTSATVNWPASSGGAVTRYGVYRQVGTVSELLAESTSTGATLHNLVPGTSYTVNVLATDQAGHLSQPSAPLTFTTGTPSSSTCAASYQFSDGWGSGWVANITVTDTGPAAIDGWTLNFSFPDAGESVSSGWNGNWTSTGTSVRVTSLDSNAQLAPYSGNSTTVGFVGSNTGAYGPPTAISLNGTVCTTTYTS</sequence>
<dbReference type="EMBL" id="JBEUKS010000006">
    <property type="protein sequence ID" value="MFC1440156.1"/>
    <property type="molecule type" value="Genomic_DNA"/>
</dbReference>
<dbReference type="InterPro" id="IPR036116">
    <property type="entry name" value="FN3_sf"/>
</dbReference>
<evidence type="ECO:0000256" key="2">
    <source>
        <dbReference type="ARBA" id="ARBA00023277"/>
    </source>
</evidence>
<evidence type="ECO:0000256" key="5">
    <source>
        <dbReference type="SAM" id="SignalP"/>
    </source>
</evidence>
<proteinExistence type="predicted"/>
<evidence type="ECO:0000259" key="6">
    <source>
        <dbReference type="PROSITE" id="PS50853"/>
    </source>
</evidence>
<dbReference type="PROSITE" id="PS51318">
    <property type="entry name" value="TAT"/>
    <property type="match status" value="1"/>
</dbReference>
<dbReference type="SMART" id="SM00060">
    <property type="entry name" value="FN3"/>
    <property type="match status" value="1"/>
</dbReference>
<dbReference type="SMART" id="SM00637">
    <property type="entry name" value="CBD_II"/>
    <property type="match status" value="1"/>
</dbReference>
<keyword evidence="9" id="KW-1185">Reference proteome</keyword>
<dbReference type="CDD" id="cd00063">
    <property type="entry name" value="FN3"/>
    <property type="match status" value="1"/>
</dbReference>
<organism evidence="8 9">
    <name type="scientific">Streptacidiphilus jeojiensis</name>
    <dbReference type="NCBI Taxonomy" id="3229225"/>
    <lineage>
        <taxon>Bacteria</taxon>
        <taxon>Bacillati</taxon>
        <taxon>Actinomycetota</taxon>
        <taxon>Actinomycetes</taxon>
        <taxon>Kitasatosporales</taxon>
        <taxon>Streptomycetaceae</taxon>
        <taxon>Streptacidiphilus</taxon>
    </lineage>
</organism>
<protein>
    <submittedName>
        <fullName evidence="8">Cellulose binding domain-containing protein</fullName>
    </submittedName>
</protein>
<dbReference type="InterPro" id="IPR013783">
    <property type="entry name" value="Ig-like_fold"/>
</dbReference>
<comment type="caution">
    <text evidence="8">The sequence shown here is derived from an EMBL/GenBank/DDBJ whole genome shotgun (WGS) entry which is preliminary data.</text>
</comment>
<feature type="signal peptide" evidence="5">
    <location>
        <begin position="1"/>
        <end position="36"/>
    </location>
</feature>
<dbReference type="PANTHER" id="PTHR43576">
    <property type="entry name" value="ALPHA-L-ARABINOFURANOSIDASE C-RELATED"/>
    <property type="match status" value="1"/>
</dbReference>
<dbReference type="Gene3D" id="2.60.40.290">
    <property type="match status" value="1"/>
</dbReference>
<feature type="domain" description="Fibronectin type-III" evidence="6">
    <location>
        <begin position="494"/>
        <end position="584"/>
    </location>
</feature>
<dbReference type="InterPro" id="IPR008965">
    <property type="entry name" value="CBM2/CBM3_carb-bd_dom_sf"/>
</dbReference>
<dbReference type="PANTHER" id="PTHR43576:SF3">
    <property type="entry name" value="ALPHA-L-ARABINOFURANOSIDASE C"/>
    <property type="match status" value="1"/>
</dbReference>
<dbReference type="Gene3D" id="3.20.20.80">
    <property type="entry name" value="Glycosidases"/>
    <property type="match status" value="1"/>
</dbReference>
<dbReference type="Proteomes" id="UP001592581">
    <property type="component" value="Unassembled WGS sequence"/>
</dbReference>
<dbReference type="InterPro" id="IPR013780">
    <property type="entry name" value="Glyco_hydro_b"/>
</dbReference>
<feature type="domain" description="CBM2" evidence="7">
    <location>
        <begin position="580"/>
        <end position="693"/>
    </location>
</feature>
<keyword evidence="2" id="KW-0119">Carbohydrate metabolism</keyword>
<keyword evidence="4" id="KW-0624">Polysaccharide degradation</keyword>
<evidence type="ECO:0000259" key="7">
    <source>
        <dbReference type="PROSITE" id="PS51173"/>
    </source>
</evidence>
<evidence type="ECO:0000313" key="8">
    <source>
        <dbReference type="EMBL" id="MFC1440156.1"/>
    </source>
</evidence>
<dbReference type="SUPFAM" id="SSF49384">
    <property type="entry name" value="Carbohydrate-binding domain"/>
    <property type="match status" value="1"/>
</dbReference>
<dbReference type="InterPro" id="IPR017853">
    <property type="entry name" value="GH"/>
</dbReference>
<dbReference type="PROSITE" id="PS50853">
    <property type="entry name" value="FN3"/>
    <property type="match status" value="1"/>
</dbReference>
<evidence type="ECO:0000256" key="4">
    <source>
        <dbReference type="ARBA" id="ARBA00023326"/>
    </source>
</evidence>
<keyword evidence="3" id="KW-0326">Glycosidase</keyword>
<evidence type="ECO:0000313" key="9">
    <source>
        <dbReference type="Proteomes" id="UP001592581"/>
    </source>
</evidence>
<gene>
    <name evidence="8" type="ORF">ABUW04_18035</name>
</gene>
<reference evidence="8 9" key="1">
    <citation type="submission" date="2024-06" db="EMBL/GenBank/DDBJ databases">
        <authorList>
            <person name="Lee S.D."/>
        </authorList>
    </citation>
    <scope>NUCLEOTIDE SEQUENCE [LARGE SCALE GENOMIC DNA]</scope>
    <source>
        <strain evidence="8 9">N1-10</strain>
    </source>
</reference>
<dbReference type="SUPFAM" id="SSF49265">
    <property type="entry name" value="Fibronectin type III"/>
    <property type="match status" value="1"/>
</dbReference>
<keyword evidence="1 5" id="KW-0732">Signal</keyword>
<dbReference type="Pfam" id="PF00553">
    <property type="entry name" value="CBM_2"/>
    <property type="match status" value="1"/>
</dbReference>
<dbReference type="RefSeq" id="WP_380565715.1">
    <property type="nucleotide sequence ID" value="NZ_JBEUKS010000006.1"/>
</dbReference>
<dbReference type="InterPro" id="IPR006311">
    <property type="entry name" value="TAT_signal"/>
</dbReference>
<name>A0ABV6XPI0_9ACTN</name>
<dbReference type="SUPFAM" id="SSF51445">
    <property type="entry name" value="(Trans)glycosidases"/>
    <property type="match status" value="1"/>
</dbReference>
<evidence type="ECO:0000256" key="1">
    <source>
        <dbReference type="ARBA" id="ARBA00022729"/>
    </source>
</evidence>
<feature type="chain" id="PRO_5045336996" evidence="5">
    <location>
        <begin position="37"/>
        <end position="696"/>
    </location>
</feature>
<dbReference type="InterPro" id="IPR003961">
    <property type="entry name" value="FN3_dom"/>
</dbReference>
<accession>A0ABV6XPI0</accession>
<dbReference type="PROSITE" id="PS51173">
    <property type="entry name" value="CBM2"/>
    <property type="match status" value="1"/>
</dbReference>
<dbReference type="InterPro" id="IPR001919">
    <property type="entry name" value="CBD2"/>
</dbReference>